<sequence>MHKSWVQSIIAASNKEGPRVVSGEHELGFKEMFLQSRALEHSIEVIVSEPSLREHYMDPPTPDDKTSAVACLYELLSKTLAFPAAQWQGLLRVAMSGGLPGEDQTAWITTAITAMKMDWSEEVLYSERKELALRAEFLKQELKQLETGGTDEQNRKRVDTSSHLLRTYDAVRQNLQTSQAQRDEVRHLREQDLQGLQQQIQARMAGLQSFAESCTSQQKDLEGELNQSQDGIKLQLQHMDEVRAGIDKEIDELDERKRQLRIELDTVSRQLDEARMKQKQHMENCDRQRAEFYNTKSALKEKLDAASADGAAKAKEKELLDQTRQLIEETGSALQQTVREQTEDLKQKQAEFQSHFKLLLLDHLRYSEGRAKELQAEAQKAVEAQEPASGAYMESILFTAGSTLPCRPVAHYVHPDPT</sequence>
<evidence type="ECO:0000313" key="2">
    <source>
        <dbReference type="EMBL" id="CAE7363310.1"/>
    </source>
</evidence>
<keyword evidence="1" id="KW-0175">Coiled coil</keyword>
<comment type="caution">
    <text evidence="2">The sequence shown here is derived from an EMBL/GenBank/DDBJ whole genome shotgun (WGS) entry which is preliminary data.</text>
</comment>
<dbReference type="Proteomes" id="UP000604046">
    <property type="component" value="Unassembled WGS sequence"/>
</dbReference>
<feature type="coiled-coil region" evidence="1">
    <location>
        <begin position="243"/>
        <end position="291"/>
    </location>
</feature>
<evidence type="ECO:0000313" key="3">
    <source>
        <dbReference type="Proteomes" id="UP000604046"/>
    </source>
</evidence>
<reference evidence="2" key="1">
    <citation type="submission" date="2021-02" db="EMBL/GenBank/DDBJ databases">
        <authorList>
            <person name="Dougan E. K."/>
            <person name="Rhodes N."/>
            <person name="Thang M."/>
            <person name="Chan C."/>
        </authorList>
    </citation>
    <scope>NUCLEOTIDE SEQUENCE</scope>
</reference>
<keyword evidence="3" id="KW-1185">Reference proteome</keyword>
<dbReference type="EMBL" id="CAJNDS010002186">
    <property type="protein sequence ID" value="CAE7363310.1"/>
    <property type="molecule type" value="Genomic_DNA"/>
</dbReference>
<proteinExistence type="predicted"/>
<gene>
    <name evidence="2" type="primary">HSL1</name>
    <name evidence="2" type="ORF">SNAT2548_LOCUS19623</name>
</gene>
<evidence type="ECO:0000256" key="1">
    <source>
        <dbReference type="SAM" id="Coils"/>
    </source>
</evidence>
<organism evidence="2 3">
    <name type="scientific">Symbiodinium natans</name>
    <dbReference type="NCBI Taxonomy" id="878477"/>
    <lineage>
        <taxon>Eukaryota</taxon>
        <taxon>Sar</taxon>
        <taxon>Alveolata</taxon>
        <taxon>Dinophyceae</taxon>
        <taxon>Suessiales</taxon>
        <taxon>Symbiodiniaceae</taxon>
        <taxon>Symbiodinium</taxon>
    </lineage>
</organism>
<accession>A0A812QBC3</accession>
<dbReference type="OrthoDB" id="447915at2759"/>
<name>A0A812QBC3_9DINO</name>
<dbReference type="AlphaFoldDB" id="A0A812QBC3"/>
<protein>
    <submittedName>
        <fullName evidence="2">HSL1 protein</fullName>
    </submittedName>
</protein>